<proteinExistence type="predicted"/>
<dbReference type="InParanoid" id="A0A165DLG1"/>
<name>A0A165DLG1_9APHY</name>
<dbReference type="EMBL" id="KV427632">
    <property type="protein sequence ID" value="KZT05144.1"/>
    <property type="molecule type" value="Genomic_DNA"/>
</dbReference>
<protein>
    <submittedName>
        <fullName evidence="1">Uncharacterized protein</fullName>
    </submittedName>
</protein>
<organism evidence="1 2">
    <name type="scientific">Laetiporus sulphureus 93-53</name>
    <dbReference type="NCBI Taxonomy" id="1314785"/>
    <lineage>
        <taxon>Eukaryota</taxon>
        <taxon>Fungi</taxon>
        <taxon>Dikarya</taxon>
        <taxon>Basidiomycota</taxon>
        <taxon>Agaricomycotina</taxon>
        <taxon>Agaricomycetes</taxon>
        <taxon>Polyporales</taxon>
        <taxon>Laetiporus</taxon>
    </lineage>
</organism>
<evidence type="ECO:0000313" key="2">
    <source>
        <dbReference type="Proteomes" id="UP000076871"/>
    </source>
</evidence>
<dbReference type="GeneID" id="63818745"/>
<reference evidence="1 2" key="1">
    <citation type="journal article" date="2016" name="Mol. Biol. Evol.">
        <title>Comparative Genomics of Early-Diverging Mushroom-Forming Fungi Provides Insights into the Origins of Lignocellulose Decay Capabilities.</title>
        <authorList>
            <person name="Nagy L.G."/>
            <person name="Riley R."/>
            <person name="Tritt A."/>
            <person name="Adam C."/>
            <person name="Daum C."/>
            <person name="Floudas D."/>
            <person name="Sun H."/>
            <person name="Yadav J.S."/>
            <person name="Pangilinan J."/>
            <person name="Larsson K.H."/>
            <person name="Matsuura K."/>
            <person name="Barry K."/>
            <person name="Labutti K."/>
            <person name="Kuo R."/>
            <person name="Ohm R.A."/>
            <person name="Bhattacharya S.S."/>
            <person name="Shirouzu T."/>
            <person name="Yoshinaga Y."/>
            <person name="Martin F.M."/>
            <person name="Grigoriev I.V."/>
            <person name="Hibbett D.S."/>
        </authorList>
    </citation>
    <scope>NUCLEOTIDE SEQUENCE [LARGE SCALE GENOMIC DNA]</scope>
    <source>
        <strain evidence="1 2">93-53</strain>
    </source>
</reference>
<keyword evidence="2" id="KW-1185">Reference proteome</keyword>
<gene>
    <name evidence="1" type="ORF">LAESUDRAFT_243298</name>
</gene>
<dbReference type="RefSeq" id="XP_040762884.1">
    <property type="nucleotide sequence ID" value="XM_040901713.1"/>
</dbReference>
<dbReference type="AlphaFoldDB" id="A0A165DLG1"/>
<sequence length="231" mass="26706">MQFIPPHSIQAAVGGVSCRTMDMLTDNLAGVDPDEQMHIVRLVFHLLDYMPDSVEPIYHRFFMALENPAISPPARLLLLRLMAVAGGRFSFEPGELDWCSVISESFYDCITQAQDLHLCSWLVRSLADLSLRVSLQETTQRRIQEVCSDLRRYLEGTTQLLYKPPEIKEYYWCQWSYYTGFQHSGSSMTRHSPERTLVMARGALEDLIRFFQQNETQETDMRPRSSTIRSL</sequence>
<accession>A0A165DLG1</accession>
<dbReference type="Proteomes" id="UP000076871">
    <property type="component" value="Unassembled WGS sequence"/>
</dbReference>
<evidence type="ECO:0000313" key="1">
    <source>
        <dbReference type="EMBL" id="KZT05144.1"/>
    </source>
</evidence>